<dbReference type="STRING" id="1434123.MSVAZ_3062"/>
<dbReference type="Pfam" id="PF05120">
    <property type="entry name" value="GvpG"/>
    <property type="match status" value="1"/>
</dbReference>
<dbReference type="GeneID" id="24811591"/>
<dbReference type="Proteomes" id="UP000033096">
    <property type="component" value="Chromosome"/>
</dbReference>
<keyword evidence="2" id="KW-1185">Reference proteome</keyword>
<dbReference type="InterPro" id="IPR007804">
    <property type="entry name" value="GvpG"/>
</dbReference>
<dbReference type="EMBL" id="CP009520">
    <property type="protein sequence ID" value="AKB45331.1"/>
    <property type="molecule type" value="Genomic_DNA"/>
</dbReference>
<dbReference type="KEGG" id="mvc:MSVAZ_3062"/>
<evidence type="ECO:0000313" key="2">
    <source>
        <dbReference type="Proteomes" id="UP000033096"/>
    </source>
</evidence>
<reference evidence="1 2" key="1">
    <citation type="submission" date="2014-07" db="EMBL/GenBank/DDBJ databases">
        <title>Methanogenic archaea and the global carbon cycle.</title>
        <authorList>
            <person name="Henriksen J.R."/>
            <person name="Luke J."/>
            <person name="Reinhart S."/>
            <person name="Benedict M.N."/>
            <person name="Youngblut N.D."/>
            <person name="Metcalf M.E."/>
            <person name="Whitaker R.J."/>
            <person name="Metcalf W.W."/>
        </authorList>
    </citation>
    <scope>NUCLEOTIDE SEQUENCE [LARGE SCALE GENOMIC DNA]</scope>
    <source>
        <strain evidence="1 2">Z-761</strain>
    </source>
</reference>
<protein>
    <submittedName>
        <fullName evidence="1">Gas vesicle protein GvpG</fullName>
    </submittedName>
</protein>
<dbReference type="RefSeq" id="WP_232316137.1">
    <property type="nucleotide sequence ID" value="NZ_CP009520.1"/>
</dbReference>
<proteinExistence type="predicted"/>
<dbReference type="HOGENOM" id="CLU_185764_0_0_2"/>
<sequence length="93" mass="11219">MFFFDDLFLRMLGIEIPGLDLISNIEIIKDFAYKELYNVDKIKNKIKENQMLYEFDELSREEYEESKAELMRQLKFAERVLETNLNVRTDILS</sequence>
<accession>A0A0E3LI35</accession>
<evidence type="ECO:0000313" key="1">
    <source>
        <dbReference type="EMBL" id="AKB45331.1"/>
    </source>
</evidence>
<name>A0A0E3LI35_9EURY</name>
<dbReference type="PATRIC" id="fig|1434123.4.peg.3765"/>
<gene>
    <name evidence="1" type="ORF">MSVAZ_3062</name>
</gene>
<organism evidence="1 2">
    <name type="scientific">Methanosarcina vacuolata Z-761</name>
    <dbReference type="NCBI Taxonomy" id="1434123"/>
    <lineage>
        <taxon>Archaea</taxon>
        <taxon>Methanobacteriati</taxon>
        <taxon>Methanobacteriota</taxon>
        <taxon>Stenosarchaea group</taxon>
        <taxon>Methanomicrobia</taxon>
        <taxon>Methanosarcinales</taxon>
        <taxon>Methanosarcinaceae</taxon>
        <taxon>Methanosarcina</taxon>
    </lineage>
</organism>
<dbReference type="AlphaFoldDB" id="A0A0E3LI35"/>